<dbReference type="OrthoDB" id="1219048at2759"/>
<feature type="domain" description="KIB1-4 beta-propeller" evidence="1">
    <location>
        <begin position="84"/>
        <end position="315"/>
    </location>
</feature>
<dbReference type="STRING" id="49451.A0A1J6IH94"/>
<name>A0A1J6IH94_NICAT</name>
<proteinExistence type="predicted"/>
<dbReference type="Pfam" id="PF03478">
    <property type="entry name" value="Beta-prop_KIB1-4"/>
    <property type="match status" value="1"/>
</dbReference>
<sequence>MGSKLILRDWTGLSDLVLDLIFQKLPSCSDCLCFGAVCKSWLFFVSNNYDALQQRGDTNSIAELPLLMIFKGPIGDMPAINTSLYSVTKGKIVLDLEIPLRYWTHECVGSSHGWLAFQAPNSFVLFNPFTHEKINLPPLEFDAHKVILSKNPSTSTYDYEVAAMSTSWTEDKVAILKPGRKTWIPIHGIIRGCNDMIYYDDRYYIVTYYGKVLSIDNTTLKYKEIAPPSTYKEFKEFYLVKTTTNELLRVEILRPHAKPTSVKIWKLVARPTTQQSMFVELDNLGDEVLFLSQHCSISVLASKFSGCKANSIFYMYRYGSPCKPWMFCVDFIHLQDGTFNTHFSFNTQTHDKYHTMPPALWIVPTPKFNT</sequence>
<dbReference type="Gramene" id="OIT04254">
    <property type="protein sequence ID" value="OIT04254"/>
    <property type="gene ID" value="A4A49_01578"/>
</dbReference>
<gene>
    <name evidence="2" type="ORF">A4A49_01578</name>
</gene>
<dbReference type="PANTHER" id="PTHR44259:SF81">
    <property type="entry name" value="DUF295 DOMAIN-CONTAINING PROTEIN"/>
    <property type="match status" value="1"/>
</dbReference>
<dbReference type="AlphaFoldDB" id="A0A1J6IH94"/>
<evidence type="ECO:0000313" key="3">
    <source>
        <dbReference type="Proteomes" id="UP000187609"/>
    </source>
</evidence>
<reference evidence="2" key="1">
    <citation type="submission" date="2016-11" db="EMBL/GenBank/DDBJ databases">
        <title>The genome of Nicotiana attenuata.</title>
        <authorList>
            <person name="Xu S."/>
            <person name="Brockmoeller T."/>
            <person name="Gaquerel E."/>
            <person name="Navarro A."/>
            <person name="Kuhl H."/>
            <person name="Gase K."/>
            <person name="Ling Z."/>
            <person name="Zhou W."/>
            <person name="Kreitzer C."/>
            <person name="Stanke M."/>
            <person name="Tang H."/>
            <person name="Lyons E."/>
            <person name="Pandey P."/>
            <person name="Pandey S.P."/>
            <person name="Timmermann B."/>
            <person name="Baldwin I.T."/>
        </authorList>
    </citation>
    <scope>NUCLEOTIDE SEQUENCE [LARGE SCALE GENOMIC DNA]</scope>
    <source>
        <strain evidence="2">UT</strain>
    </source>
</reference>
<organism evidence="2 3">
    <name type="scientific">Nicotiana attenuata</name>
    <name type="common">Coyote tobacco</name>
    <dbReference type="NCBI Taxonomy" id="49451"/>
    <lineage>
        <taxon>Eukaryota</taxon>
        <taxon>Viridiplantae</taxon>
        <taxon>Streptophyta</taxon>
        <taxon>Embryophyta</taxon>
        <taxon>Tracheophyta</taxon>
        <taxon>Spermatophyta</taxon>
        <taxon>Magnoliopsida</taxon>
        <taxon>eudicotyledons</taxon>
        <taxon>Gunneridae</taxon>
        <taxon>Pentapetalae</taxon>
        <taxon>asterids</taxon>
        <taxon>lamiids</taxon>
        <taxon>Solanales</taxon>
        <taxon>Solanaceae</taxon>
        <taxon>Nicotianoideae</taxon>
        <taxon>Nicotianeae</taxon>
        <taxon>Nicotiana</taxon>
    </lineage>
</organism>
<evidence type="ECO:0000313" key="2">
    <source>
        <dbReference type="EMBL" id="OIT04254.1"/>
    </source>
</evidence>
<keyword evidence="3" id="KW-1185">Reference proteome</keyword>
<dbReference type="EMBL" id="MJEQ01037185">
    <property type="protein sequence ID" value="OIT04254.1"/>
    <property type="molecule type" value="Genomic_DNA"/>
</dbReference>
<dbReference type="InterPro" id="IPR050942">
    <property type="entry name" value="F-box_BR-signaling"/>
</dbReference>
<accession>A0A1J6IH94</accession>
<comment type="caution">
    <text evidence="2">The sequence shown here is derived from an EMBL/GenBank/DDBJ whole genome shotgun (WGS) entry which is preliminary data.</text>
</comment>
<dbReference type="OMA" id="FYAVDFR"/>
<dbReference type="PANTHER" id="PTHR44259">
    <property type="entry name" value="OS07G0183000 PROTEIN-RELATED"/>
    <property type="match status" value="1"/>
</dbReference>
<dbReference type="InterPro" id="IPR005174">
    <property type="entry name" value="KIB1-4_b-propeller"/>
</dbReference>
<protein>
    <recommendedName>
        <fullName evidence="1">KIB1-4 beta-propeller domain-containing protein</fullName>
    </recommendedName>
</protein>
<dbReference type="KEGG" id="nau:109224130"/>
<dbReference type="Proteomes" id="UP000187609">
    <property type="component" value="Unassembled WGS sequence"/>
</dbReference>
<evidence type="ECO:0000259" key="1">
    <source>
        <dbReference type="Pfam" id="PF03478"/>
    </source>
</evidence>